<keyword evidence="3" id="KW-1185">Reference proteome</keyword>
<protein>
    <submittedName>
        <fullName evidence="2">Uncharacterized protein</fullName>
    </submittedName>
</protein>
<evidence type="ECO:0000313" key="2">
    <source>
        <dbReference type="EMBL" id="KAK5994042.1"/>
    </source>
</evidence>
<dbReference type="EMBL" id="JAVFKD010000012">
    <property type="protein sequence ID" value="KAK5994042.1"/>
    <property type="molecule type" value="Genomic_DNA"/>
</dbReference>
<sequence>MTSPLTSPVRLQTNAPFPCVEFDEEAKQPVLRPSGSDKITVESCAEYLDYYISGSKFGTKADTRLLHDWAGQPLVFSIGTDNHLYLCAYVNGAAGSWLAIDINPDPSFNVEVFDVAKSINGKQILIAVSGRGSDETKTSTYQAVADSPRFQASEEGKVDEKSLSIPWSDIGDSISNRTVQALTCASFTDSHYRLIATVDATSRLEGSHFLYDSASPKAWTLIKLAQQAERMRSCTHATVPKLGDGQFILFEDASAQKNVACLFQSIDGGAKAIYLTGLSNPKALSTSVNERGYTDLWIAADNGIGYINHMKLGDVPELLLEGTAFTKVFCTESKTSSERSNLLVWALSTHGELYIIEGTRSLTNKKDVRFQASNVPIRTDLRAIAGNINPVTGVSEIVYVGRQSDNLFHLSRDPVAFLWKETQLIVKAAIKVSQIKMSAYLITVSFTDGNGAPVAAGYQVNLSSSPCLAYINDRTYSLDRRPQPVSLDHLGQIHIVVPATNTMGASPIGIQFMPDAEEPRIFLVQPAQRVLNTLSTMTTGDKLKEARSYNGEPLFTTAAKQKHKDSFDEVAQVLSKMPIMLTAVDPNAQAEVKPTPTEEITIAWQNEEGKTSRSGSDWVSSVTEVAGAVIGDVIEFLKTVTKGIVKIALKIVGPAIKLILKIGARVIRFALDSVSTIVIGLTYLIGGVFDVGLFKFRDWFKFRYMKVEQTQKDLVFAIDSGLTLTSRYLQHNRASFVDEIDTVGKFLEQLIGGPSTMTQSPSAESLLDGFFSDPIISNLLKFNPLSWIMEAMEEELGEGFRIPPLNFNIGTQILATLKEQFDLIWGFLLRSWTSIRAAANKPAQFMEHLKSVLRDHFWTLFNGFKAIILRIFDLLLGSFGAIVDFCHDTWKMGALTDLWEELTNCDFTLINFVTYVVAQVLELRNRQSSSVSKQLHLRSVFGAVAKMDIPPLLPKSWTAEFQINDGQELFQQQTVLASQIQAAGKHEFATNPPKKQQFGLLMLPAALPEVKPEPKRENPTEAIRLAIALARAGKALARSANVAIEGVAARSYNKPGPDATVNVGGDAIDHNLNGSLISDASTRASSLDDGSVVLEKWNVDLQTTITKSGSAVGVKSILIVILYNAYDETMRAQENFDGNIVSTLGSLAALLFACFADSPPVMTISNLLASAGSFAGTCFQPDKDGFTYSAIAGSGAGALSAVLFLVQEPTCQTIAWVGCGVDIISSAVTAGHEFHEALKEWKPRDQPGTVEKPGTDENPETWSDDKVWTELNPGGIFDKIWGCFGLESGDLSKTILNRKPIGGGSGRERDDEEEQRRRRKGWRKEDDDDEKRLKTADPQEGTFNQIFVARVQLLIAASLRLRNGLREIDARVNGQDYTAIVRGILQALGNMEVGLQALTRGTRHGVTIMNGLLSRHLDDAFRLMARAFAALMGMPEPLRQLFTNEMFTTLDSVRSLGRALWDMRVIFTRTLRAKPGK</sequence>
<comment type="caution">
    <text evidence="2">The sequence shown here is derived from an EMBL/GenBank/DDBJ whole genome shotgun (WGS) entry which is preliminary data.</text>
</comment>
<dbReference type="Proteomes" id="UP001338125">
    <property type="component" value="Unassembled WGS sequence"/>
</dbReference>
<evidence type="ECO:0000313" key="3">
    <source>
        <dbReference type="Proteomes" id="UP001338125"/>
    </source>
</evidence>
<feature type="region of interest" description="Disordered" evidence="1">
    <location>
        <begin position="1240"/>
        <end position="1266"/>
    </location>
</feature>
<reference evidence="2 3" key="1">
    <citation type="submission" date="2024-01" db="EMBL/GenBank/DDBJ databases">
        <title>Complete genome of Cladobotryum mycophilum ATHUM6906.</title>
        <authorList>
            <person name="Christinaki A.C."/>
            <person name="Myridakis A.I."/>
            <person name="Kouvelis V.N."/>
        </authorList>
    </citation>
    <scope>NUCLEOTIDE SEQUENCE [LARGE SCALE GENOMIC DNA]</scope>
    <source>
        <strain evidence="2 3">ATHUM6906</strain>
    </source>
</reference>
<accession>A0ABR0SPF5</accession>
<name>A0ABR0SPF5_9HYPO</name>
<gene>
    <name evidence="2" type="ORF">PT974_07482</name>
</gene>
<evidence type="ECO:0000256" key="1">
    <source>
        <dbReference type="SAM" id="MobiDB-lite"/>
    </source>
</evidence>
<organism evidence="2 3">
    <name type="scientific">Cladobotryum mycophilum</name>
    <dbReference type="NCBI Taxonomy" id="491253"/>
    <lineage>
        <taxon>Eukaryota</taxon>
        <taxon>Fungi</taxon>
        <taxon>Dikarya</taxon>
        <taxon>Ascomycota</taxon>
        <taxon>Pezizomycotina</taxon>
        <taxon>Sordariomycetes</taxon>
        <taxon>Hypocreomycetidae</taxon>
        <taxon>Hypocreales</taxon>
        <taxon>Hypocreaceae</taxon>
        <taxon>Cladobotryum</taxon>
    </lineage>
</organism>
<proteinExistence type="predicted"/>
<feature type="region of interest" description="Disordered" evidence="1">
    <location>
        <begin position="1297"/>
        <end position="1337"/>
    </location>
</feature>